<dbReference type="PANTHER" id="PTHR11647:SF1">
    <property type="entry name" value="COLLAPSIN RESPONSE MEDIATOR PROTEIN"/>
    <property type="match status" value="1"/>
</dbReference>
<reference evidence="2 3" key="1">
    <citation type="submission" date="2020-09" db="EMBL/GenBank/DDBJ databases">
        <title>Paenibacillus sp. strain PR3 16S rRNA gene Genome sequencing and assembly.</title>
        <authorList>
            <person name="Kim J."/>
        </authorList>
    </citation>
    <scope>NUCLEOTIDE SEQUENCE [LARGE SCALE GENOMIC DNA]</scope>
    <source>
        <strain evidence="2 3">PR3</strain>
    </source>
</reference>
<dbReference type="Proteomes" id="UP000609346">
    <property type="component" value="Unassembled WGS sequence"/>
</dbReference>
<dbReference type="InterPro" id="IPR050378">
    <property type="entry name" value="Metallo-dep_Hydrolases_sf"/>
</dbReference>
<accession>A0ABR8MVE5</accession>
<dbReference type="PANTHER" id="PTHR11647">
    <property type="entry name" value="HYDRANTOINASE/DIHYDROPYRIMIDINASE FAMILY MEMBER"/>
    <property type="match status" value="1"/>
</dbReference>
<name>A0ABR8MVE5_9BACL</name>
<dbReference type="Gene3D" id="2.30.40.10">
    <property type="entry name" value="Urease, subunit C, domain 1"/>
    <property type="match status" value="1"/>
</dbReference>
<dbReference type="InterPro" id="IPR011059">
    <property type="entry name" value="Metal-dep_hydrolase_composite"/>
</dbReference>
<organism evidence="2 3">
    <name type="scientific">Paenibacillus terricola</name>
    <dbReference type="NCBI Taxonomy" id="2763503"/>
    <lineage>
        <taxon>Bacteria</taxon>
        <taxon>Bacillati</taxon>
        <taxon>Bacillota</taxon>
        <taxon>Bacilli</taxon>
        <taxon>Bacillales</taxon>
        <taxon>Paenibacillaceae</taxon>
        <taxon>Paenibacillus</taxon>
    </lineage>
</organism>
<dbReference type="InterPro" id="IPR023100">
    <property type="entry name" value="D-aminoacylase_insert_dom_sf"/>
</dbReference>
<gene>
    <name evidence="2" type="ORF">H8B09_10820</name>
</gene>
<sequence>MGHYELIVRNAKVVDGTGSPWYYADLGIKGDRIERIGRLSGASADEILDASGLIVTPGFIDMHSHSDLFVLAFGTIPAKLRQGITTELLGQDGISAAPLPADYIDRWKGNLSGLDGTPDIEWDWHDVDSYLNKIEAARPECNYAYLVPHGNLRMQVVGLEDKPATKEQIDHMAVLLRQALDQGACGLSSGLIYLPCMYGDYNEIEALCAVAAEYGVPFIVHQRSEGDEILESMDELLVIAERTGVHLHFSHFKVCGRMNWHKTPDVLAKLDRAREAGIEVTFDQYPYTAGSTMLSAVLPSWAHDGGTPSMLERLKSAEQRKRMAAEMATGVPGWDSMYNWAGPDGIVITSVTTAANAACVGRTLADISAERGTDPIETAFDLIAEESNAIGMIDFVMDEPSVSLIMQHPAGTICTDGLLGGEPHPRAYGSFPKVLGRYTREDRLFSLEESVRRMTSQPARIIGFTDRGTIREGMRADLVIFDEAAIRDTATYEKPRSYSEGIRWIIVNGKVAVDGEHERRAASGEVLRRRYDI</sequence>
<keyword evidence="3" id="KW-1185">Reference proteome</keyword>
<feature type="domain" description="Amidohydrolase 3" evidence="1">
    <location>
        <begin position="46"/>
        <end position="512"/>
    </location>
</feature>
<evidence type="ECO:0000259" key="1">
    <source>
        <dbReference type="Pfam" id="PF07969"/>
    </source>
</evidence>
<dbReference type="RefSeq" id="WP_191203504.1">
    <property type="nucleotide sequence ID" value="NZ_JACXZA010000002.1"/>
</dbReference>
<dbReference type="Gene3D" id="3.20.20.140">
    <property type="entry name" value="Metal-dependent hydrolases"/>
    <property type="match status" value="1"/>
</dbReference>
<dbReference type="SUPFAM" id="SSF51338">
    <property type="entry name" value="Composite domain of metallo-dependent hydrolases"/>
    <property type="match status" value="1"/>
</dbReference>
<dbReference type="SUPFAM" id="SSF51556">
    <property type="entry name" value="Metallo-dependent hydrolases"/>
    <property type="match status" value="1"/>
</dbReference>
<proteinExistence type="predicted"/>
<evidence type="ECO:0000313" key="2">
    <source>
        <dbReference type="EMBL" id="MBD3919246.1"/>
    </source>
</evidence>
<dbReference type="InterPro" id="IPR013108">
    <property type="entry name" value="Amidohydro_3"/>
</dbReference>
<dbReference type="Gene3D" id="3.30.1490.130">
    <property type="entry name" value="D-aminoacylase. Domain 3"/>
    <property type="match status" value="1"/>
</dbReference>
<dbReference type="EMBL" id="JACXZA010000002">
    <property type="protein sequence ID" value="MBD3919246.1"/>
    <property type="molecule type" value="Genomic_DNA"/>
</dbReference>
<evidence type="ECO:0000313" key="3">
    <source>
        <dbReference type="Proteomes" id="UP000609346"/>
    </source>
</evidence>
<dbReference type="InterPro" id="IPR032466">
    <property type="entry name" value="Metal_Hydrolase"/>
</dbReference>
<dbReference type="CDD" id="cd01297">
    <property type="entry name" value="D-aminoacylase"/>
    <property type="match status" value="1"/>
</dbReference>
<protein>
    <submittedName>
        <fullName evidence="2">D-aminoacylase</fullName>
    </submittedName>
</protein>
<comment type="caution">
    <text evidence="2">The sequence shown here is derived from an EMBL/GenBank/DDBJ whole genome shotgun (WGS) entry which is preliminary data.</text>
</comment>
<dbReference type="Pfam" id="PF07969">
    <property type="entry name" value="Amidohydro_3"/>
    <property type="match status" value="1"/>
</dbReference>